<dbReference type="SMART" id="SM00052">
    <property type="entry name" value="EAL"/>
    <property type="match status" value="1"/>
</dbReference>
<dbReference type="SUPFAM" id="SSF55073">
    <property type="entry name" value="Nucleotide cyclase"/>
    <property type="match status" value="1"/>
</dbReference>
<dbReference type="Proteomes" id="UP000000602">
    <property type="component" value="Chromosome"/>
</dbReference>
<dbReference type="InterPro" id="IPR035919">
    <property type="entry name" value="EAL_sf"/>
</dbReference>
<protein>
    <submittedName>
        <fullName evidence="4">Uncharacterized protein</fullName>
    </submittedName>
</protein>
<dbReference type="PROSITE" id="PS50883">
    <property type="entry name" value="EAL"/>
    <property type="match status" value="1"/>
</dbReference>
<dbReference type="PANTHER" id="PTHR44757:SF2">
    <property type="entry name" value="BIOFILM ARCHITECTURE MAINTENANCE PROTEIN MBAA"/>
    <property type="match status" value="1"/>
</dbReference>
<dbReference type="Gene3D" id="3.30.70.270">
    <property type="match status" value="1"/>
</dbReference>
<keyword evidence="5" id="KW-1185">Reference proteome</keyword>
<dbReference type="PANTHER" id="PTHR44757">
    <property type="entry name" value="DIGUANYLATE CYCLASE DGCP"/>
    <property type="match status" value="1"/>
</dbReference>
<dbReference type="STRING" id="177439.DP0631"/>
<accession>Q6AQL3</accession>
<evidence type="ECO:0000313" key="4">
    <source>
        <dbReference type="EMBL" id="CAG35360.1"/>
    </source>
</evidence>
<dbReference type="AlphaFoldDB" id="Q6AQL3"/>
<evidence type="ECO:0000313" key="5">
    <source>
        <dbReference type="Proteomes" id="UP000000602"/>
    </source>
</evidence>
<organism evidence="4 5">
    <name type="scientific">Desulfotalea psychrophila (strain LSv54 / DSM 12343)</name>
    <dbReference type="NCBI Taxonomy" id="177439"/>
    <lineage>
        <taxon>Bacteria</taxon>
        <taxon>Pseudomonadati</taxon>
        <taxon>Thermodesulfobacteriota</taxon>
        <taxon>Desulfobulbia</taxon>
        <taxon>Desulfobulbales</taxon>
        <taxon>Desulfocapsaceae</taxon>
        <taxon>Desulfotalea</taxon>
    </lineage>
</organism>
<dbReference type="InterPro" id="IPR029787">
    <property type="entry name" value="Nucleotide_cyclase"/>
</dbReference>
<dbReference type="Gene3D" id="3.20.20.450">
    <property type="entry name" value="EAL domain"/>
    <property type="match status" value="1"/>
</dbReference>
<dbReference type="InterPro" id="IPR000160">
    <property type="entry name" value="GGDEF_dom"/>
</dbReference>
<dbReference type="SUPFAM" id="SSF141868">
    <property type="entry name" value="EAL domain-like"/>
    <property type="match status" value="1"/>
</dbReference>
<dbReference type="Pfam" id="PF00990">
    <property type="entry name" value="GGDEF"/>
    <property type="match status" value="1"/>
</dbReference>
<dbReference type="InterPro" id="IPR001633">
    <property type="entry name" value="EAL_dom"/>
</dbReference>
<dbReference type="Pfam" id="PF00563">
    <property type="entry name" value="EAL"/>
    <property type="match status" value="1"/>
</dbReference>
<dbReference type="PROSITE" id="PS50887">
    <property type="entry name" value="GGDEF"/>
    <property type="match status" value="1"/>
</dbReference>
<feature type="domain" description="GGDEF" evidence="3">
    <location>
        <begin position="68"/>
        <end position="202"/>
    </location>
</feature>
<feature type="domain" description="EAL" evidence="2">
    <location>
        <begin position="211"/>
        <end position="465"/>
    </location>
</feature>
<dbReference type="EMBL" id="CR522870">
    <property type="protein sequence ID" value="CAG35360.1"/>
    <property type="molecule type" value="Genomic_DNA"/>
</dbReference>
<dbReference type="HOGENOM" id="CLU_000445_70_50_7"/>
<evidence type="ECO:0000259" key="2">
    <source>
        <dbReference type="PROSITE" id="PS50883"/>
    </source>
</evidence>
<dbReference type="SMART" id="SM00267">
    <property type="entry name" value="GGDEF"/>
    <property type="match status" value="1"/>
</dbReference>
<dbReference type="eggNOG" id="COG5001">
    <property type="taxonomic scope" value="Bacteria"/>
</dbReference>
<name>Q6AQL3_DESPS</name>
<reference evidence="5" key="1">
    <citation type="journal article" date="2004" name="Environ. Microbiol.">
        <title>The genome of Desulfotalea psychrophila, a sulfate-reducing bacterium from permanently cold Arctic sediments.</title>
        <authorList>
            <person name="Rabus R."/>
            <person name="Ruepp A."/>
            <person name="Frickey T."/>
            <person name="Rattei T."/>
            <person name="Fartmann B."/>
            <person name="Stark M."/>
            <person name="Bauer M."/>
            <person name="Zibat A."/>
            <person name="Lombardot T."/>
            <person name="Becker I."/>
            <person name="Amann J."/>
            <person name="Gellner K."/>
            <person name="Teeling H."/>
            <person name="Leuschner W.D."/>
            <person name="Gloeckner F.-O."/>
            <person name="Lupas A.N."/>
            <person name="Amann R."/>
            <person name="Klenk H.-P."/>
        </authorList>
    </citation>
    <scope>NUCLEOTIDE SEQUENCE [LARGE SCALE GENOMIC DNA]</scope>
    <source>
        <strain evidence="5">DSM 12343 / LSv54</strain>
    </source>
</reference>
<proteinExistence type="predicted"/>
<feature type="region of interest" description="Disordered" evidence="1">
    <location>
        <begin position="1"/>
        <end position="28"/>
    </location>
</feature>
<evidence type="ECO:0000256" key="1">
    <source>
        <dbReference type="SAM" id="MobiDB-lite"/>
    </source>
</evidence>
<gene>
    <name evidence="4" type="ordered locus">DP0631</name>
</gene>
<dbReference type="CDD" id="cd01948">
    <property type="entry name" value="EAL"/>
    <property type="match status" value="1"/>
</dbReference>
<dbReference type="CDD" id="cd01949">
    <property type="entry name" value="GGDEF"/>
    <property type="match status" value="1"/>
</dbReference>
<dbReference type="InterPro" id="IPR043128">
    <property type="entry name" value="Rev_trsase/Diguanyl_cyclase"/>
</dbReference>
<sequence>MSLAPRKNTSAWAEKHSKELQKEIHKRQTSEEELNYKVNFDSTTRLPNKTMAYAILCEKIAEAQKTNQRLYVLSVDLANFKKVNKGLGHDGGEHLLEIAAERIVRASGPNSTVARLRGDEFLVSNFEDSETSSLAESTAKNILEELQKPFFIQQIDFYLGACIGVSLYPRDSSKADKLMRYADLAMYRAKEKGQNIFCFYSQSLSHIISRKQMLEQHLHKAISRDELTLYYQPFIKLGKELKIVGAEALLRWNNKTFEDITATELIAVAEETGLIVPIGEWVLQKATADIASINPPRSFRIALNLSAQQFHNPNQLQTAILTALRESGLQPDQLELEITENNLLNLGAKTIHLLQWIKQLGIRLSIDDFGTGYSSLHYLQKQNFDLLKIDKSFIKDIHLKKSNRVLVDAIFAMSKTLGIEVIAEGIESKAEEEFLRQQNYGLAQGFRYSRPVPLEPFKILLDQQKERGYVRFPSSKDAP</sequence>
<dbReference type="KEGG" id="dps:DP0631"/>
<evidence type="ECO:0000259" key="3">
    <source>
        <dbReference type="PROSITE" id="PS50887"/>
    </source>
</evidence>
<dbReference type="NCBIfam" id="TIGR00254">
    <property type="entry name" value="GGDEF"/>
    <property type="match status" value="1"/>
</dbReference>
<feature type="compositionally biased region" description="Basic and acidic residues" evidence="1">
    <location>
        <begin position="13"/>
        <end position="28"/>
    </location>
</feature>
<dbReference type="InterPro" id="IPR052155">
    <property type="entry name" value="Biofilm_reg_signaling"/>
</dbReference>